<dbReference type="InterPro" id="IPR029061">
    <property type="entry name" value="THDP-binding"/>
</dbReference>
<dbReference type="PANTHER" id="PTHR32154:SF0">
    <property type="entry name" value="PYRUVATE-FLAVODOXIN OXIDOREDUCTASE-RELATED"/>
    <property type="match status" value="1"/>
</dbReference>
<dbReference type="InterPro" id="IPR050722">
    <property type="entry name" value="Pyruvate:ferred/Flavod_OxRd"/>
</dbReference>
<reference evidence="1" key="1">
    <citation type="journal article" date="2014" name="Front. Microbiol.">
        <title>High frequency of phylogenetically diverse reductive dehalogenase-homologous genes in deep subseafloor sedimentary metagenomes.</title>
        <authorList>
            <person name="Kawai M."/>
            <person name="Futagami T."/>
            <person name="Toyoda A."/>
            <person name="Takaki Y."/>
            <person name="Nishi S."/>
            <person name="Hori S."/>
            <person name="Arai W."/>
            <person name="Tsubouchi T."/>
            <person name="Morono Y."/>
            <person name="Uchiyama I."/>
            <person name="Ito T."/>
            <person name="Fujiyama A."/>
            <person name="Inagaki F."/>
            <person name="Takami H."/>
        </authorList>
    </citation>
    <scope>NUCLEOTIDE SEQUENCE</scope>
    <source>
        <strain evidence="1">Expedition CK06-06</strain>
    </source>
</reference>
<organism evidence="1">
    <name type="scientific">marine sediment metagenome</name>
    <dbReference type="NCBI Taxonomy" id="412755"/>
    <lineage>
        <taxon>unclassified sequences</taxon>
        <taxon>metagenomes</taxon>
        <taxon>ecological metagenomes</taxon>
    </lineage>
</organism>
<dbReference type="SUPFAM" id="SSF52518">
    <property type="entry name" value="Thiamin diphosphate-binding fold (THDP-binding)"/>
    <property type="match status" value="1"/>
</dbReference>
<dbReference type="EMBL" id="BART01035715">
    <property type="protein sequence ID" value="GAH16811.1"/>
    <property type="molecule type" value="Genomic_DNA"/>
</dbReference>
<dbReference type="PANTHER" id="PTHR32154">
    <property type="entry name" value="PYRUVATE-FLAVODOXIN OXIDOREDUCTASE-RELATED"/>
    <property type="match status" value="1"/>
</dbReference>
<proteinExistence type="predicted"/>
<dbReference type="Gene3D" id="3.40.50.970">
    <property type="match status" value="1"/>
</dbReference>
<comment type="caution">
    <text evidence="1">The sequence shown here is derived from an EMBL/GenBank/DDBJ whole genome shotgun (WGS) entry which is preliminary data.</text>
</comment>
<feature type="non-terminal residue" evidence="1">
    <location>
        <position position="1"/>
    </location>
</feature>
<sequence>FELSGACAGCGETPYVKLLSQLFGDRAVIANATGCSSIYGGNLPTTPWTFNKEGKGPAWSNSLFEDNAEFGFGMRLAIDKQFEYALELLDRLSSDIGKDLVSEIKTADQSTEEGLYKQRERVKILEKKLKKIDKVEAKDLLSLIDVLTKKSVWILGGDGWAYDIGYGGLDHVIAQRRNVNILVLDS</sequence>
<evidence type="ECO:0008006" key="2">
    <source>
        <dbReference type="Google" id="ProtNLM"/>
    </source>
</evidence>
<name>X1D7S3_9ZZZZ</name>
<dbReference type="GO" id="GO:0006979">
    <property type="term" value="P:response to oxidative stress"/>
    <property type="evidence" value="ECO:0007669"/>
    <property type="project" value="TreeGrafter"/>
</dbReference>
<protein>
    <recommendedName>
        <fullName evidence="2">Thiamine pyrophosphate enzyme TPP-binding domain-containing protein</fullName>
    </recommendedName>
</protein>
<feature type="non-terminal residue" evidence="1">
    <location>
        <position position="186"/>
    </location>
</feature>
<dbReference type="AlphaFoldDB" id="X1D7S3"/>
<gene>
    <name evidence="1" type="ORF">S01H4_60533</name>
</gene>
<evidence type="ECO:0000313" key="1">
    <source>
        <dbReference type="EMBL" id="GAH16811.1"/>
    </source>
</evidence>
<accession>X1D7S3</accession>